<dbReference type="AlphaFoldDB" id="A0A0W1A2R6"/>
<sequence length="160" mass="17977">MTSRIRHTIFGYLGLEKYIVACDKIESDPNYQPQVSNAELMNLVCDNKGNSRYSPRKSALAIQPMTLPERIASLLENSGTFYQVKVALKSCIDDEEYPVWHIDSSVAIFVNKQGEISLHRTDEILKGNLKASLTDLSIDNFLGQECLHESRPNQSSVNSI</sequence>
<gene>
    <name evidence="1" type="ORF">Lwal_2558</name>
</gene>
<accession>A0A0W1A2R6</accession>
<dbReference type="Proteomes" id="UP000054729">
    <property type="component" value="Unassembled WGS sequence"/>
</dbReference>
<evidence type="ECO:0000313" key="1">
    <source>
        <dbReference type="EMBL" id="KTD75620.1"/>
    </source>
</evidence>
<keyword evidence="2" id="KW-1185">Reference proteome</keyword>
<protein>
    <submittedName>
        <fullName evidence="1">Uncharacterized protein</fullName>
    </submittedName>
</protein>
<organism evidence="1 2">
    <name type="scientific">Legionella waltersii</name>
    <dbReference type="NCBI Taxonomy" id="66969"/>
    <lineage>
        <taxon>Bacteria</taxon>
        <taxon>Pseudomonadati</taxon>
        <taxon>Pseudomonadota</taxon>
        <taxon>Gammaproteobacteria</taxon>
        <taxon>Legionellales</taxon>
        <taxon>Legionellaceae</taxon>
        <taxon>Legionella</taxon>
    </lineage>
</organism>
<reference evidence="1 2" key="1">
    <citation type="submission" date="2015-11" db="EMBL/GenBank/DDBJ databases">
        <title>Genomic analysis of 38 Legionella species identifies large and diverse effector repertoires.</title>
        <authorList>
            <person name="Burstein D."/>
            <person name="Amaro F."/>
            <person name="Zusman T."/>
            <person name="Lifshitz Z."/>
            <person name="Cohen O."/>
            <person name="Gilbert J.A."/>
            <person name="Pupko T."/>
            <person name="Shuman H.A."/>
            <person name="Segal G."/>
        </authorList>
    </citation>
    <scope>NUCLEOTIDE SEQUENCE [LARGE SCALE GENOMIC DNA]</scope>
    <source>
        <strain evidence="1 2">ATCC 51914</strain>
    </source>
</reference>
<dbReference type="PATRIC" id="fig|66969.6.peg.2768"/>
<dbReference type="OrthoDB" id="9952554at2"/>
<dbReference type="EMBL" id="LNZB01000056">
    <property type="protein sequence ID" value="KTD75620.1"/>
    <property type="molecule type" value="Genomic_DNA"/>
</dbReference>
<evidence type="ECO:0000313" key="2">
    <source>
        <dbReference type="Proteomes" id="UP000054729"/>
    </source>
</evidence>
<proteinExistence type="predicted"/>
<dbReference type="RefSeq" id="WP_058481186.1">
    <property type="nucleotide sequence ID" value="NZ_CAAAIQ010000002.1"/>
</dbReference>
<comment type="caution">
    <text evidence="1">The sequence shown here is derived from an EMBL/GenBank/DDBJ whole genome shotgun (WGS) entry which is preliminary data.</text>
</comment>
<name>A0A0W1A2R6_9GAMM</name>